<proteinExistence type="predicted"/>
<keyword evidence="1" id="KW-0472">Membrane</keyword>
<dbReference type="Proteomes" id="UP000033900">
    <property type="component" value="Unassembled WGS sequence"/>
</dbReference>
<evidence type="ECO:0000256" key="1">
    <source>
        <dbReference type="SAM" id="Phobius"/>
    </source>
</evidence>
<name>A0A0M2HUU9_9MICO</name>
<protein>
    <submittedName>
        <fullName evidence="2">Uncharacterized protein</fullName>
    </submittedName>
</protein>
<feature type="transmembrane region" description="Helical" evidence="1">
    <location>
        <begin position="145"/>
        <end position="168"/>
    </location>
</feature>
<keyword evidence="1" id="KW-0812">Transmembrane</keyword>
<gene>
    <name evidence="2" type="ORF">RS84_01850</name>
</gene>
<sequence>MHHLSVTDDSWTGPAIEALASSNVYVSTDVPGYEDLQASLAQTVPADGSIAVVVLPDEAASADQYTFYLLEKLTKGADQQTVILAIGDDLMGDSTALGRDAVLTIANQNEGAGMPTGLVETVQDVKADLPAGGGPGGTDSGGADVLMPVIIGGVVLVAAVGTTVGLIARRRRKPAASRKSADPVPPGIRLRVNRLRELAPSYAAVPGNAIAAETATNIDTLASHVEQLFIRLDAKAGEDQSVIAEAEYSDKLARLVAALDRDYLLDLLTRPDLWDAPDERVDEVREALTAVTTQIVDNIKQVNARKGLLFQVSLDSLIGRSELRDWERQFRKSSGEPQQGDGSP</sequence>
<dbReference type="EMBL" id="JYJB01000008">
    <property type="protein sequence ID" value="KJL48218.1"/>
    <property type="molecule type" value="Genomic_DNA"/>
</dbReference>
<keyword evidence="3" id="KW-1185">Reference proteome</keyword>
<dbReference type="STRING" id="273678.RS84_01850"/>
<dbReference type="PATRIC" id="fig|273678.4.peg.1853"/>
<dbReference type="AlphaFoldDB" id="A0A0M2HUU9"/>
<organism evidence="2 3">
    <name type="scientific">Microbacterium hydrocarbonoxydans</name>
    <dbReference type="NCBI Taxonomy" id="273678"/>
    <lineage>
        <taxon>Bacteria</taxon>
        <taxon>Bacillati</taxon>
        <taxon>Actinomycetota</taxon>
        <taxon>Actinomycetes</taxon>
        <taxon>Micrococcales</taxon>
        <taxon>Microbacteriaceae</taxon>
        <taxon>Microbacterium</taxon>
    </lineage>
</organism>
<evidence type="ECO:0000313" key="2">
    <source>
        <dbReference type="EMBL" id="KJL48218.1"/>
    </source>
</evidence>
<reference evidence="2 3" key="1">
    <citation type="submission" date="2015-02" db="EMBL/GenBank/DDBJ databases">
        <title>Draft genome sequences of ten Microbacterium spp. with emphasis on heavy metal contaminated environments.</title>
        <authorList>
            <person name="Corretto E."/>
        </authorList>
    </citation>
    <scope>NUCLEOTIDE SEQUENCE [LARGE SCALE GENOMIC DNA]</scope>
    <source>
        <strain evidence="2 3">SA35</strain>
    </source>
</reference>
<keyword evidence="1" id="KW-1133">Transmembrane helix</keyword>
<comment type="caution">
    <text evidence="2">The sequence shown here is derived from an EMBL/GenBank/DDBJ whole genome shotgun (WGS) entry which is preliminary data.</text>
</comment>
<accession>A0A0M2HUU9</accession>
<evidence type="ECO:0000313" key="3">
    <source>
        <dbReference type="Proteomes" id="UP000033900"/>
    </source>
</evidence>